<feature type="region of interest" description="Disordered" evidence="15">
    <location>
        <begin position="178"/>
        <end position="200"/>
    </location>
</feature>
<evidence type="ECO:0000256" key="7">
    <source>
        <dbReference type="ARBA" id="ARBA00022723"/>
    </source>
</evidence>
<dbReference type="RefSeq" id="XP_031562045.1">
    <property type="nucleotide sequence ID" value="XM_031706185.1"/>
</dbReference>
<protein>
    <recommendedName>
        <fullName evidence="13">E3 ubiquitin-protein ligase Hakai</fullName>
        <ecNumber evidence="4">2.3.2.27</ecNumber>
    </recommendedName>
</protein>
<feature type="domain" description="RING-type" evidence="16">
    <location>
        <begin position="102"/>
        <end position="137"/>
    </location>
</feature>
<dbReference type="OrthoDB" id="547746at2759"/>
<dbReference type="Gene3D" id="3.30.40.10">
    <property type="entry name" value="Zinc/RING finger domain, C3HC4 (zinc finger)"/>
    <property type="match status" value="1"/>
</dbReference>
<evidence type="ECO:0000313" key="17">
    <source>
        <dbReference type="Proteomes" id="UP000515163"/>
    </source>
</evidence>
<dbReference type="CDD" id="cd16508">
    <property type="entry name" value="RING-HC_HAKAI-like"/>
    <property type="match status" value="1"/>
</dbReference>
<dbReference type="SUPFAM" id="SSF57850">
    <property type="entry name" value="RING/U-box"/>
    <property type="match status" value="1"/>
</dbReference>
<evidence type="ECO:0000256" key="10">
    <source>
        <dbReference type="ARBA" id="ARBA00022833"/>
    </source>
</evidence>
<evidence type="ECO:0000256" key="6">
    <source>
        <dbReference type="ARBA" id="ARBA00022679"/>
    </source>
</evidence>
<dbReference type="InterPro" id="IPR001841">
    <property type="entry name" value="Znf_RING"/>
</dbReference>
<dbReference type="GO" id="GO:0030155">
    <property type="term" value="P:regulation of cell adhesion"/>
    <property type="evidence" value="ECO:0007669"/>
    <property type="project" value="TreeGrafter"/>
</dbReference>
<accession>A0A6P8IBA4</accession>
<dbReference type="PROSITE" id="PS00518">
    <property type="entry name" value="ZF_RING_1"/>
    <property type="match status" value="1"/>
</dbReference>
<evidence type="ECO:0000256" key="14">
    <source>
        <dbReference type="PROSITE-ProRule" id="PRU00175"/>
    </source>
</evidence>
<dbReference type="GO" id="GO:0016567">
    <property type="term" value="P:protein ubiquitination"/>
    <property type="evidence" value="ECO:0007669"/>
    <property type="project" value="UniProtKB-UniPathway"/>
</dbReference>
<dbReference type="AlphaFoldDB" id="A0A6P8IBA4"/>
<evidence type="ECO:0000256" key="15">
    <source>
        <dbReference type="SAM" id="MobiDB-lite"/>
    </source>
</evidence>
<keyword evidence="9" id="KW-0833">Ubl conjugation pathway</keyword>
<evidence type="ECO:0000259" key="16">
    <source>
        <dbReference type="PROSITE" id="PS50089"/>
    </source>
</evidence>
<feature type="compositionally biased region" description="Basic and acidic residues" evidence="15">
    <location>
        <begin position="46"/>
        <end position="62"/>
    </location>
</feature>
<dbReference type="GO" id="GO:0005634">
    <property type="term" value="C:nucleus"/>
    <property type="evidence" value="ECO:0007669"/>
    <property type="project" value="UniProtKB-SubCell"/>
</dbReference>
<gene>
    <name evidence="18" type="primary">LOC116297873</name>
</gene>
<dbReference type="PROSITE" id="PS50089">
    <property type="entry name" value="ZF_RING_2"/>
    <property type="match status" value="1"/>
</dbReference>
<keyword evidence="10" id="KW-0862">Zinc</keyword>
<keyword evidence="17" id="KW-1185">Reference proteome</keyword>
<dbReference type="PANTHER" id="PTHR13480:SF0">
    <property type="entry name" value="E3 UBIQUITIN-PROTEIN LIGASE HAKAI"/>
    <property type="match status" value="1"/>
</dbReference>
<dbReference type="InterPro" id="IPR040383">
    <property type="entry name" value="HAKAI/CBLL2"/>
</dbReference>
<keyword evidence="11" id="KW-0539">Nucleus</keyword>
<organism evidence="17 18">
    <name type="scientific">Actinia tenebrosa</name>
    <name type="common">Australian red waratah sea anemone</name>
    <dbReference type="NCBI Taxonomy" id="6105"/>
    <lineage>
        <taxon>Eukaryota</taxon>
        <taxon>Metazoa</taxon>
        <taxon>Cnidaria</taxon>
        <taxon>Anthozoa</taxon>
        <taxon>Hexacorallia</taxon>
        <taxon>Actiniaria</taxon>
        <taxon>Actiniidae</taxon>
        <taxon>Actinia</taxon>
    </lineage>
</organism>
<evidence type="ECO:0000256" key="4">
    <source>
        <dbReference type="ARBA" id="ARBA00012483"/>
    </source>
</evidence>
<dbReference type="EC" id="2.3.2.27" evidence="4"/>
<sequence length="425" mass="47090">MEADLELDSEENAGLTAQPVRKNISLKLKTKSKSTSALGKSKKKESKSSDRKAAALEGEKEARKKQRSPASSGPKPQVKELEWNHKIMIIGQKVQDPLLHLCEKCSLPILVYGRLSPCKHSFCLSCAEKGAGKCPRCGEGVQRIERAPLGSVFVCSFGGSRYGISGCRRSYFSQRDLQSHIKRRHQREQAGGDSDGNEDAETEVNRVIFPPAGGGVPFFMHPPRENAPTAVMPHPIAAGERPFSNVPLPGAVSMETRHFVQTIPRDAFYMEAPRPQPQHPPVSGFPAQAPPQVAAAHISHVQPGVFTHPEQPPRFEEIRAEQRVSRPIPVQSNMDDGFGRRGSGGPVPGAGFRFPGPEPEARPGNWQPRSEGEWMQQERPPVRNEREWIPPPGRTERDWVPPRSDGNWTPRGRVPQGDPHYRPMF</sequence>
<keyword evidence="5" id="KW-0217">Developmental protein</keyword>
<comment type="similarity">
    <text evidence="12">Belongs to the Hakai family.</text>
</comment>
<feature type="compositionally biased region" description="Acidic residues" evidence="15">
    <location>
        <begin position="1"/>
        <end position="11"/>
    </location>
</feature>
<dbReference type="Gene3D" id="6.10.140.2210">
    <property type="match status" value="1"/>
</dbReference>
<dbReference type="GO" id="GO:0008270">
    <property type="term" value="F:zinc ion binding"/>
    <property type="evidence" value="ECO:0007669"/>
    <property type="project" value="UniProtKB-KW"/>
</dbReference>
<proteinExistence type="inferred from homology"/>
<evidence type="ECO:0000256" key="2">
    <source>
        <dbReference type="ARBA" id="ARBA00004123"/>
    </source>
</evidence>
<feature type="region of interest" description="Disordered" evidence="15">
    <location>
        <begin position="329"/>
        <end position="425"/>
    </location>
</feature>
<dbReference type="InParanoid" id="A0A6P8IBA4"/>
<evidence type="ECO:0000256" key="13">
    <source>
        <dbReference type="ARBA" id="ARBA00041081"/>
    </source>
</evidence>
<dbReference type="GO" id="GO:0061630">
    <property type="term" value="F:ubiquitin protein ligase activity"/>
    <property type="evidence" value="ECO:0007669"/>
    <property type="project" value="UniProtKB-EC"/>
</dbReference>
<dbReference type="InterPro" id="IPR040380">
    <property type="entry name" value="HAKAI-like_RING-HC"/>
</dbReference>
<dbReference type="GeneID" id="116297873"/>
<keyword evidence="7" id="KW-0479">Metal-binding</keyword>
<dbReference type="Pfam" id="PF18408">
    <property type="entry name" value="zf_Hakai"/>
    <property type="match status" value="1"/>
</dbReference>
<keyword evidence="6" id="KW-0808">Transferase</keyword>
<comment type="catalytic activity">
    <reaction evidence="1">
        <text>S-ubiquitinyl-[E2 ubiquitin-conjugating enzyme]-L-cysteine + [acceptor protein]-L-lysine = [E2 ubiquitin-conjugating enzyme]-L-cysteine + N(6)-ubiquitinyl-[acceptor protein]-L-lysine.</text>
        <dbReference type="EC" id="2.3.2.27"/>
    </reaction>
</comment>
<evidence type="ECO:0000256" key="5">
    <source>
        <dbReference type="ARBA" id="ARBA00022473"/>
    </source>
</evidence>
<feature type="compositionally biased region" description="Basic and acidic residues" evidence="15">
    <location>
        <begin position="380"/>
        <end position="400"/>
    </location>
</feature>
<comment type="subcellular location">
    <subcellularLocation>
        <location evidence="2">Nucleus</location>
    </subcellularLocation>
</comment>
<evidence type="ECO:0000256" key="1">
    <source>
        <dbReference type="ARBA" id="ARBA00000900"/>
    </source>
</evidence>
<evidence type="ECO:0000256" key="12">
    <source>
        <dbReference type="ARBA" id="ARBA00038499"/>
    </source>
</evidence>
<evidence type="ECO:0000256" key="11">
    <source>
        <dbReference type="ARBA" id="ARBA00023242"/>
    </source>
</evidence>
<evidence type="ECO:0000256" key="8">
    <source>
        <dbReference type="ARBA" id="ARBA00022771"/>
    </source>
</evidence>
<evidence type="ECO:0000313" key="18">
    <source>
        <dbReference type="RefSeq" id="XP_031562045.1"/>
    </source>
</evidence>
<name>A0A6P8IBA4_ACTTE</name>
<dbReference type="InterPro" id="IPR041042">
    <property type="entry name" value="Znf_Hakai"/>
</dbReference>
<comment type="pathway">
    <text evidence="3">Protein modification; protein ubiquitination.</text>
</comment>
<dbReference type="Proteomes" id="UP000515163">
    <property type="component" value="Unplaced"/>
</dbReference>
<dbReference type="KEGG" id="aten:116297873"/>
<evidence type="ECO:0000256" key="9">
    <source>
        <dbReference type="ARBA" id="ARBA00022786"/>
    </source>
</evidence>
<dbReference type="UniPathway" id="UPA00143"/>
<dbReference type="PANTHER" id="PTHR13480">
    <property type="entry name" value="E3 UBIQUITIN-PROTEIN LIGASE HAKAI-RELATED"/>
    <property type="match status" value="1"/>
</dbReference>
<dbReference type="InterPro" id="IPR013083">
    <property type="entry name" value="Znf_RING/FYVE/PHD"/>
</dbReference>
<dbReference type="InterPro" id="IPR017907">
    <property type="entry name" value="Znf_RING_CS"/>
</dbReference>
<feature type="region of interest" description="Disordered" evidence="15">
    <location>
        <begin position="1"/>
        <end position="78"/>
    </location>
</feature>
<keyword evidence="8 14" id="KW-0863">Zinc-finger</keyword>
<reference evidence="18" key="1">
    <citation type="submission" date="2025-08" db="UniProtKB">
        <authorList>
            <consortium name="RefSeq"/>
        </authorList>
    </citation>
    <scope>IDENTIFICATION</scope>
    <source>
        <tissue evidence="18">Tentacle</tissue>
    </source>
</reference>
<evidence type="ECO:0000256" key="3">
    <source>
        <dbReference type="ARBA" id="ARBA00004906"/>
    </source>
</evidence>